<name>F2L396_THEU7</name>
<dbReference type="GeneID" id="10360004"/>
<dbReference type="STRING" id="999630.TUZN_0459"/>
<keyword evidence="3" id="KW-1185">Reference proteome</keyword>
<keyword evidence="1" id="KW-0472">Membrane</keyword>
<keyword evidence="1" id="KW-0812">Transmembrane</keyword>
<dbReference type="Proteomes" id="UP000008138">
    <property type="component" value="Chromosome"/>
</dbReference>
<gene>
    <name evidence="2" type="ordered locus">TUZN_0459</name>
</gene>
<dbReference type="EMBL" id="CP002590">
    <property type="protein sequence ID" value="AEA11955.1"/>
    <property type="molecule type" value="Genomic_DNA"/>
</dbReference>
<feature type="transmembrane region" description="Helical" evidence="1">
    <location>
        <begin position="25"/>
        <end position="45"/>
    </location>
</feature>
<dbReference type="AlphaFoldDB" id="F2L396"/>
<dbReference type="OrthoDB" id="379513at2157"/>
<keyword evidence="1" id="KW-1133">Transmembrane helix</keyword>
<dbReference type="eggNOG" id="arCOG07002">
    <property type="taxonomic scope" value="Archaea"/>
</dbReference>
<dbReference type="KEGG" id="tuz:TUZN_0459"/>
<evidence type="ECO:0000256" key="1">
    <source>
        <dbReference type="SAM" id="Phobius"/>
    </source>
</evidence>
<reference key="2">
    <citation type="submission" date="2011-03" db="EMBL/GenBank/DDBJ databases">
        <title>Complete genome sequence of the thermoacidophilic crenarchaeon Thermoproteus uzoniensis 768-20.</title>
        <authorList>
            <person name="Mardanov A.V."/>
            <person name="Gumerov V.M."/>
            <person name="Beletsky A.V."/>
            <person name="Prokofeva M.I."/>
            <person name="Bonch-Osmolovskaya E.A."/>
            <person name="Ravin N.V."/>
            <person name="Skryabin K.G."/>
        </authorList>
    </citation>
    <scope>NUCLEOTIDE SEQUENCE</scope>
    <source>
        <strain>768-20</strain>
    </source>
</reference>
<sequence length="61" mass="6721">MFVYIMMAYGSALIVLGLIGGEDSLALFGLVLLILSNLHTIASLLRRRRKGRIDEELKSAT</sequence>
<dbReference type="RefSeq" id="WP_013679291.1">
    <property type="nucleotide sequence ID" value="NC_015315.1"/>
</dbReference>
<proteinExistence type="predicted"/>
<accession>F2L396</accession>
<evidence type="ECO:0000313" key="2">
    <source>
        <dbReference type="EMBL" id="AEA11955.1"/>
    </source>
</evidence>
<organism evidence="2 3">
    <name type="scientific">Thermoproteus uzoniensis (strain 768-20)</name>
    <dbReference type="NCBI Taxonomy" id="999630"/>
    <lineage>
        <taxon>Archaea</taxon>
        <taxon>Thermoproteota</taxon>
        <taxon>Thermoprotei</taxon>
        <taxon>Thermoproteales</taxon>
        <taxon>Thermoproteaceae</taxon>
        <taxon>Thermoproteus</taxon>
    </lineage>
</organism>
<dbReference type="HOGENOM" id="CLU_208842_0_0_2"/>
<evidence type="ECO:0000313" key="3">
    <source>
        <dbReference type="Proteomes" id="UP000008138"/>
    </source>
</evidence>
<reference evidence="2 3" key="1">
    <citation type="journal article" date="2011" name="J. Bacteriol.">
        <title>Complete genome sequence of the thermoacidophilic crenarchaeon Thermoproteus uzoniensis 768-20.</title>
        <authorList>
            <person name="Mardanov A.V."/>
            <person name="Gumerov V.M."/>
            <person name="Beletsky A.V."/>
            <person name="Prokofeva M.I."/>
            <person name="Bonch-Osmolovskaya E.A."/>
            <person name="Ravin N.V."/>
            <person name="Skryabin K.G."/>
        </authorList>
    </citation>
    <scope>NUCLEOTIDE SEQUENCE [LARGE SCALE GENOMIC DNA]</scope>
    <source>
        <strain evidence="2 3">768-20</strain>
    </source>
</reference>
<protein>
    <submittedName>
        <fullName evidence="2">Uncharacterized protein</fullName>
    </submittedName>
</protein>